<organism evidence="5 6">
    <name type="scientific">Mycobacterium paraense</name>
    <dbReference type="NCBI Taxonomy" id="767916"/>
    <lineage>
        <taxon>Bacteria</taxon>
        <taxon>Bacillati</taxon>
        <taxon>Actinomycetota</taxon>
        <taxon>Actinomycetes</taxon>
        <taxon>Mycobacteriales</taxon>
        <taxon>Mycobacteriaceae</taxon>
        <taxon>Mycobacterium</taxon>
        <taxon>Mycobacterium simiae complex</taxon>
    </lineage>
</organism>
<proteinExistence type="predicted"/>
<dbReference type="Proteomes" id="UP000193801">
    <property type="component" value="Unassembled WGS sequence"/>
</dbReference>
<feature type="region of interest" description="Disordered" evidence="1">
    <location>
        <begin position="368"/>
        <end position="388"/>
    </location>
</feature>
<protein>
    <submittedName>
        <fullName evidence="5">Mammalian cell entry protein</fullName>
    </submittedName>
</protein>
<name>A0ABX3VQW8_9MYCO</name>
<gene>
    <name evidence="5" type="ORF">AWB91_11320</name>
</gene>
<dbReference type="NCBIfam" id="TIGR00996">
    <property type="entry name" value="Mtu_fam_mce"/>
    <property type="match status" value="1"/>
</dbReference>
<dbReference type="RefSeq" id="WP_085101862.1">
    <property type="nucleotide sequence ID" value="NZ_LQPK01000007.1"/>
</dbReference>
<evidence type="ECO:0000259" key="3">
    <source>
        <dbReference type="Pfam" id="PF02470"/>
    </source>
</evidence>
<evidence type="ECO:0000313" key="5">
    <source>
        <dbReference type="EMBL" id="ORW32525.1"/>
    </source>
</evidence>
<dbReference type="EMBL" id="LQPK01000007">
    <property type="protein sequence ID" value="ORW32525.1"/>
    <property type="molecule type" value="Genomic_DNA"/>
</dbReference>
<dbReference type="Pfam" id="PF11887">
    <property type="entry name" value="Mce4_CUP1"/>
    <property type="match status" value="1"/>
</dbReference>
<dbReference type="InterPro" id="IPR005693">
    <property type="entry name" value="Mce"/>
</dbReference>
<dbReference type="InterPro" id="IPR024516">
    <property type="entry name" value="Mce_C"/>
</dbReference>
<reference evidence="5 6" key="1">
    <citation type="journal article" date="2015" name="Emerg. Microbes Infect.">
        <title>Characterization of 17 strains belonging to the Mycobacterium simiae complex and description of Mycobacterium paraense sp. nov.</title>
        <authorList>
            <person name="Fusco da Costa A.R."/>
            <person name="Fedrizzi T."/>
            <person name="Lopes M.L."/>
            <person name="Pecorari M."/>
            <person name="Oliveira da Costa W.L."/>
            <person name="Giacobazzi E."/>
            <person name="da Costa Bahia J.R."/>
            <person name="De Sanctis V."/>
            <person name="Batista Lima K.V."/>
            <person name="Bertorelli R."/>
            <person name="Grottola A."/>
            <person name="Fabio A."/>
            <person name="Mariottini A."/>
            <person name="Ferretti P."/>
            <person name="Di Leva F."/>
            <person name="Fregni Serpini G."/>
            <person name="Tagliazucchi S."/>
            <person name="Rumpianesi F."/>
            <person name="Jousson O."/>
            <person name="Segata N."/>
            <person name="Tortoli E."/>
        </authorList>
    </citation>
    <scope>NUCLEOTIDE SEQUENCE [LARGE SCALE GENOMIC DNA]</scope>
    <source>
        <strain evidence="5 6">FI-07156</strain>
    </source>
</reference>
<dbReference type="InterPro" id="IPR003399">
    <property type="entry name" value="Mce/MlaD"/>
</dbReference>
<dbReference type="InterPro" id="IPR052336">
    <property type="entry name" value="MlaD_Phospholipid_Transporter"/>
</dbReference>
<comment type="caution">
    <text evidence="5">The sequence shown here is derived from an EMBL/GenBank/DDBJ whole genome shotgun (WGS) entry which is preliminary data.</text>
</comment>
<dbReference type="Pfam" id="PF02470">
    <property type="entry name" value="MlaD"/>
    <property type="match status" value="1"/>
</dbReference>
<feature type="domain" description="Mammalian cell entry C-terminal" evidence="4">
    <location>
        <begin position="124"/>
        <end position="295"/>
    </location>
</feature>
<dbReference type="PROSITE" id="PS51257">
    <property type="entry name" value="PROKAR_LIPOPROTEIN"/>
    <property type="match status" value="1"/>
</dbReference>
<feature type="signal peptide" evidence="2">
    <location>
        <begin position="1"/>
        <end position="23"/>
    </location>
</feature>
<feature type="compositionally biased region" description="Pro residues" evidence="1">
    <location>
        <begin position="369"/>
        <end position="383"/>
    </location>
</feature>
<feature type="region of interest" description="Disordered" evidence="1">
    <location>
        <begin position="117"/>
        <end position="139"/>
    </location>
</feature>
<evidence type="ECO:0000256" key="1">
    <source>
        <dbReference type="SAM" id="MobiDB-lite"/>
    </source>
</evidence>
<sequence>MTGRGARRLLCVVACAVSVGGCAFQGVNSLPLPGAVGRGPHAAVYHIEIANIGTLESNSPVMMADVVVGSVGNMRVKGDHADIEVSVKPDAVVPANVVATVGQTSLLGSMHVELNPPLGQRPQGRLQPGSTIPLDRSSSYPSTEQTLSALSVVLNSGGLGQIGDVIHNFSAALSGHENEVRELLTRLDQFVGVLDQQRDRIIDSVEALNRLAGTFAGQREVISQALGKIPPALDVLIRERPRLTAALDKLRVFSNTATRLVNDTQADLVQNLKNLEPTISALAEVGPDLPILLGYIPTFPFTQNFIDRAIRGDYFNVFAVIDMTIPRLKRTLLAGTRWGDADAPLVPAPGDPWYLGYTRDPLGVGVSLPPAPASPTAPSPPQPAAAGLVAPDMSAIAPMDKGGG</sequence>
<feature type="domain" description="Mce/MlaD" evidence="3">
    <location>
        <begin position="45"/>
        <end position="117"/>
    </location>
</feature>
<accession>A0ABX3VQW8</accession>
<dbReference type="PANTHER" id="PTHR33371">
    <property type="entry name" value="INTERMEMBRANE PHOSPHOLIPID TRANSPORT SYSTEM BINDING PROTEIN MLAD-RELATED"/>
    <property type="match status" value="1"/>
</dbReference>
<evidence type="ECO:0000256" key="2">
    <source>
        <dbReference type="SAM" id="SignalP"/>
    </source>
</evidence>
<dbReference type="PANTHER" id="PTHR33371:SF15">
    <property type="entry name" value="LIPOPROTEIN LPRN"/>
    <property type="match status" value="1"/>
</dbReference>
<keyword evidence="2" id="KW-0732">Signal</keyword>
<evidence type="ECO:0000313" key="6">
    <source>
        <dbReference type="Proteomes" id="UP000193801"/>
    </source>
</evidence>
<keyword evidence="6" id="KW-1185">Reference proteome</keyword>
<feature type="chain" id="PRO_5046168791" evidence="2">
    <location>
        <begin position="24"/>
        <end position="404"/>
    </location>
</feature>
<evidence type="ECO:0000259" key="4">
    <source>
        <dbReference type="Pfam" id="PF11887"/>
    </source>
</evidence>